<name>A0AAE1DVG3_9GAST</name>
<evidence type="ECO:0000313" key="1">
    <source>
        <dbReference type="EMBL" id="KAK3784217.1"/>
    </source>
</evidence>
<evidence type="ECO:0000313" key="2">
    <source>
        <dbReference type="Proteomes" id="UP001283361"/>
    </source>
</evidence>
<dbReference type="Proteomes" id="UP001283361">
    <property type="component" value="Unassembled WGS sequence"/>
</dbReference>
<keyword evidence="2" id="KW-1185">Reference proteome</keyword>
<reference evidence="1" key="1">
    <citation type="journal article" date="2023" name="G3 (Bethesda)">
        <title>A reference genome for the long-term kleptoplast-retaining sea slug Elysia crispata morphotype clarki.</title>
        <authorList>
            <person name="Eastman K.E."/>
            <person name="Pendleton A.L."/>
            <person name="Shaikh M.A."/>
            <person name="Suttiyut T."/>
            <person name="Ogas R."/>
            <person name="Tomko P."/>
            <person name="Gavelis G."/>
            <person name="Widhalm J.R."/>
            <person name="Wisecaver J.H."/>
        </authorList>
    </citation>
    <scope>NUCLEOTIDE SEQUENCE</scope>
    <source>
        <strain evidence="1">ECLA1</strain>
    </source>
</reference>
<proteinExistence type="predicted"/>
<dbReference type="AlphaFoldDB" id="A0AAE1DVG3"/>
<comment type="caution">
    <text evidence="1">The sequence shown here is derived from an EMBL/GenBank/DDBJ whole genome shotgun (WGS) entry which is preliminary data.</text>
</comment>
<sequence length="278" mass="31186">LNTSPTFTLDARYSPSLTPLPHSLWTRDTLPSLTPLPHSSPTFSPDARQLVRYRGQDVRLNGHRVGASLPRLIRRGSNSLEDTRDGNNGRKLYFHYAGWVRQDLSARKNIRTGGGPPQKEEAYTAVLEEAIGMEKSDLIRVPSSSLNAKLLDESCAYDISMDNIDDHTQSKRDEFRVIELKTPLVQLPSLPRLLTDESSDTDGLCLLEEGIVDQITCEADSQQAPKRRKLFCSTPVSANYHTKASSGGSKNESNLYQKLLQREQLDIIDLKGRKLKKR</sequence>
<gene>
    <name evidence="1" type="ORF">RRG08_049803</name>
</gene>
<accession>A0AAE1DVG3</accession>
<organism evidence="1 2">
    <name type="scientific">Elysia crispata</name>
    <name type="common">lettuce slug</name>
    <dbReference type="NCBI Taxonomy" id="231223"/>
    <lineage>
        <taxon>Eukaryota</taxon>
        <taxon>Metazoa</taxon>
        <taxon>Spiralia</taxon>
        <taxon>Lophotrochozoa</taxon>
        <taxon>Mollusca</taxon>
        <taxon>Gastropoda</taxon>
        <taxon>Heterobranchia</taxon>
        <taxon>Euthyneura</taxon>
        <taxon>Panpulmonata</taxon>
        <taxon>Sacoglossa</taxon>
        <taxon>Placobranchoidea</taxon>
        <taxon>Plakobranchidae</taxon>
        <taxon>Elysia</taxon>
    </lineage>
</organism>
<dbReference type="EMBL" id="JAWDGP010002299">
    <property type="protein sequence ID" value="KAK3784217.1"/>
    <property type="molecule type" value="Genomic_DNA"/>
</dbReference>
<feature type="non-terminal residue" evidence="1">
    <location>
        <position position="1"/>
    </location>
</feature>
<protein>
    <submittedName>
        <fullName evidence="1">Uncharacterized protein</fullName>
    </submittedName>
</protein>